<evidence type="ECO:0000256" key="1">
    <source>
        <dbReference type="SAM" id="Coils"/>
    </source>
</evidence>
<keyword evidence="1" id="KW-0175">Coiled coil</keyword>
<dbReference type="HOGENOM" id="CLU_253065_0_0_1"/>
<feature type="coiled-coil region" evidence="1">
    <location>
        <begin position="514"/>
        <end position="555"/>
    </location>
</feature>
<proteinExistence type="predicted"/>
<evidence type="ECO:0000313" key="5">
    <source>
        <dbReference type="Proteomes" id="UP000053257"/>
    </source>
</evidence>
<keyword evidence="5" id="KW-1185">Reference proteome</keyword>
<gene>
    <name evidence="4" type="ORF">PHLGIDRAFT_129960</name>
</gene>
<feature type="region of interest" description="Disordered" evidence="2">
    <location>
        <begin position="15"/>
        <end position="37"/>
    </location>
</feature>
<dbReference type="Proteomes" id="UP000053257">
    <property type="component" value="Unassembled WGS sequence"/>
</dbReference>
<feature type="region of interest" description="Disordered" evidence="2">
    <location>
        <begin position="85"/>
        <end position="107"/>
    </location>
</feature>
<keyword evidence="3" id="KW-0472">Membrane</keyword>
<feature type="transmembrane region" description="Helical" evidence="3">
    <location>
        <begin position="561"/>
        <end position="582"/>
    </location>
</feature>
<evidence type="ECO:0000256" key="2">
    <source>
        <dbReference type="SAM" id="MobiDB-lite"/>
    </source>
</evidence>
<dbReference type="OrthoDB" id="3255151at2759"/>
<dbReference type="SUPFAM" id="SSF58100">
    <property type="entry name" value="Bacterial hemolysins"/>
    <property type="match status" value="1"/>
</dbReference>
<accession>A0A0C3S5U5</accession>
<feature type="compositionally biased region" description="Polar residues" evidence="2">
    <location>
        <begin position="92"/>
        <end position="105"/>
    </location>
</feature>
<keyword evidence="3" id="KW-1133">Transmembrane helix</keyword>
<protein>
    <submittedName>
        <fullName evidence="4">Uncharacterized protein</fullName>
    </submittedName>
</protein>
<reference evidence="4 5" key="1">
    <citation type="journal article" date="2014" name="PLoS Genet.">
        <title>Analysis of the Phlebiopsis gigantea genome, transcriptome and secretome provides insight into its pioneer colonization strategies of wood.</title>
        <authorList>
            <person name="Hori C."/>
            <person name="Ishida T."/>
            <person name="Igarashi K."/>
            <person name="Samejima M."/>
            <person name="Suzuki H."/>
            <person name="Master E."/>
            <person name="Ferreira P."/>
            <person name="Ruiz-Duenas F.J."/>
            <person name="Held B."/>
            <person name="Canessa P."/>
            <person name="Larrondo L.F."/>
            <person name="Schmoll M."/>
            <person name="Druzhinina I.S."/>
            <person name="Kubicek C.P."/>
            <person name="Gaskell J.A."/>
            <person name="Kersten P."/>
            <person name="St John F."/>
            <person name="Glasner J."/>
            <person name="Sabat G."/>
            <person name="Splinter BonDurant S."/>
            <person name="Syed K."/>
            <person name="Yadav J."/>
            <person name="Mgbeahuruike A.C."/>
            <person name="Kovalchuk A."/>
            <person name="Asiegbu F.O."/>
            <person name="Lackner G."/>
            <person name="Hoffmeister D."/>
            <person name="Rencoret J."/>
            <person name="Gutierrez A."/>
            <person name="Sun H."/>
            <person name="Lindquist E."/>
            <person name="Barry K."/>
            <person name="Riley R."/>
            <person name="Grigoriev I.V."/>
            <person name="Henrissat B."/>
            <person name="Kues U."/>
            <person name="Berka R.M."/>
            <person name="Martinez A.T."/>
            <person name="Covert S.F."/>
            <person name="Blanchette R.A."/>
            <person name="Cullen D."/>
        </authorList>
    </citation>
    <scope>NUCLEOTIDE SEQUENCE [LARGE SCALE GENOMIC DNA]</scope>
    <source>
        <strain evidence="4 5">11061_1 CR5-6</strain>
    </source>
</reference>
<feature type="transmembrane region" description="Helical" evidence="3">
    <location>
        <begin position="1254"/>
        <end position="1278"/>
    </location>
</feature>
<sequence>MSVSHALALAESVRRKLQCPASDPANRATTQAEIDEGEAEKAKAVAALASSIVVVDKTLAALRKGREKTLTSEKETRVPNNALKLSRPEAANASNTLRTRASPTANDPALESVREAMSAEGLKPGVDSLKDMANAIEPIIDKFDEVLRQPYLKNYNATLNTVPVVGLKGTDIMYIETKADVLSGAGIGYQWSLFSALPSDATVTPTTKVHMFPYKGDFYLSVGASVWKKAHISERDPAIRDAVNNWPALYVKEWTHVGSSVLPASDLAGVVPFALLNPDRTELSFHLVTLAADGSLSYLTNDTIAPGNKYEPFEFKGSSGSTPPKWTKVAYWDGHLVGIDSSSKSWNIAPKFPDGTYTISDESPIDPVTEFTATEAGLVGLRSDGFLWRRLVEAPPPGSDEDASLKWAKWIKADGVTNLGVASPGVLLDMNLLTNTLRTRYIDVQTSVYPVVDRLRAFGLTHVFWLDAVAKDADAWLNASTPEQQALAIKNAKSFVTHSQTWSKIVSSSISGAKDSVNIMAAQLKDVRNQLQEQLQLLRDKLVGLKATLDAQNEAMTKLKAAFWGTIAATLFGVALVIVGIVTANPLIVVGGGILFVGGLVATIALAVQISELAASIANTEAQIRDVNTAIAQLEVVVDSFTDLDNLYGVLNTFWGRMANDASAIKSMDEATAIQIGAEILADTSSIEAARFMTQQLAEACQTYLDVLNKQGIKIPEKFTLGSAAEPRSNADEVDRLLAEASRALRDDKIALYQAYMTNATLANMRHLSDVQKATVASGLWFDVPALNSSASIWQGGRAFSSGVGLSSELRASLGSITGAISVIIGAADSLDGSLSEVRPYVQQMLTDIISLGETIQGWIKKFPALPTDPQGKAEFEKLQNTAISTCSNAQNKARLANNTFADFTNEAREYQQGLDRSITEKSDAITSEKRRADAELDNLSPPWYVYLGGWIAVVAWMETEKASIKNRLASAINSLNASISQFEQMKNSGYTFEGNANTWIEMSQTISGNLGTIYNIMTGVWGQLIEDPILYRDFLSTEWDDVVKNARDVLQILNSNSSTRSTSISLSRATPLALTNAPETDKEIVLGALSPNAALAPVIGSQAESATNVFSSFDKLIVSPYLKDIVGYWAEADTERKTLFDVVTALRTEYVQMVATEYDTIQNLSSLAILQEFRANNVAEGKLSLTNFVQFTAQSVRIALQAAQKTSNKFGGSAEQFQFVLSVIDNNIKNITEKIDGLTTDIENASAALRDKILWVIADTIALAFAAAAVLVAFGVVGPVGAALTLAAQIGATAGATASAIKLVLDSLGLADIVQTIEGLKATRNALSTSIDELKAVRPLFGDVVNGVNGLTTHITGMYDTLEQVLSQIELVGEISFTREDALKVKEAWSDVGNDAQAWMDVINAQGISPITFSIDNKAH</sequence>
<keyword evidence="3" id="KW-0812">Transmembrane</keyword>
<evidence type="ECO:0000256" key="3">
    <source>
        <dbReference type="SAM" id="Phobius"/>
    </source>
</evidence>
<dbReference type="Gene3D" id="1.20.1170.10">
    <property type="match status" value="2"/>
</dbReference>
<name>A0A0C3S5U5_PHLG1</name>
<dbReference type="EMBL" id="KN840602">
    <property type="protein sequence ID" value="KIP03750.1"/>
    <property type="molecule type" value="Genomic_DNA"/>
</dbReference>
<feature type="transmembrane region" description="Helical" evidence="3">
    <location>
        <begin position="588"/>
        <end position="608"/>
    </location>
</feature>
<evidence type="ECO:0000313" key="4">
    <source>
        <dbReference type="EMBL" id="KIP03750.1"/>
    </source>
</evidence>
<organism evidence="4 5">
    <name type="scientific">Phlebiopsis gigantea (strain 11061_1 CR5-6)</name>
    <name type="common">White-rot fungus</name>
    <name type="synonym">Peniophora gigantea</name>
    <dbReference type="NCBI Taxonomy" id="745531"/>
    <lineage>
        <taxon>Eukaryota</taxon>
        <taxon>Fungi</taxon>
        <taxon>Dikarya</taxon>
        <taxon>Basidiomycota</taxon>
        <taxon>Agaricomycotina</taxon>
        <taxon>Agaricomycetes</taxon>
        <taxon>Polyporales</taxon>
        <taxon>Phanerochaetaceae</taxon>
        <taxon>Phlebiopsis</taxon>
    </lineage>
</organism>